<protein>
    <submittedName>
        <fullName evidence="2">Glycoside hydrolase family 79 protein</fullName>
    </submittedName>
</protein>
<accession>A0A8E2F486</accession>
<organism evidence="2 3">
    <name type="scientific">Glonium stellatum</name>
    <dbReference type="NCBI Taxonomy" id="574774"/>
    <lineage>
        <taxon>Eukaryota</taxon>
        <taxon>Fungi</taxon>
        <taxon>Dikarya</taxon>
        <taxon>Ascomycota</taxon>
        <taxon>Pezizomycotina</taxon>
        <taxon>Dothideomycetes</taxon>
        <taxon>Pleosporomycetidae</taxon>
        <taxon>Gloniales</taxon>
        <taxon>Gloniaceae</taxon>
        <taxon>Glonium</taxon>
    </lineage>
</organism>
<feature type="non-terminal residue" evidence="2">
    <location>
        <position position="247"/>
    </location>
</feature>
<dbReference type="Proteomes" id="UP000250140">
    <property type="component" value="Unassembled WGS sequence"/>
</dbReference>
<sequence length="247" mass="27173">MRWFSLTLALLHTREAEVVLGVQPETNDRVIISPQNVPHNASRAISPSFPGFAFEEMSFCYYAADLTLRNKSNPNQVSQNLIQAITGKTQTQPRIRVGGTSLDNSSYHPDQAEPFIIPDSQKGKGIPKNIKIGPSYFYSFANFPQAQYVVDIPWATNDLSNSILLAKEVYKVIDASNIYALEIGNEPNNYHGNARPSGWSMADLASQWHDWSGNISKALGFSENKKIYQAIALSSETGTTGFPGGTA</sequence>
<feature type="signal peptide" evidence="1">
    <location>
        <begin position="1"/>
        <end position="16"/>
    </location>
</feature>
<evidence type="ECO:0000313" key="3">
    <source>
        <dbReference type="Proteomes" id="UP000250140"/>
    </source>
</evidence>
<dbReference type="OrthoDB" id="2831684at2759"/>
<dbReference type="Gene3D" id="3.20.20.80">
    <property type="entry name" value="Glycosidases"/>
    <property type="match status" value="1"/>
</dbReference>
<name>A0A8E2F486_9PEZI</name>
<dbReference type="AlphaFoldDB" id="A0A8E2F486"/>
<dbReference type="PANTHER" id="PTHR36183">
    <property type="entry name" value="BETA-GLUCURONIDASE"/>
    <property type="match status" value="1"/>
</dbReference>
<dbReference type="InterPro" id="IPR052974">
    <property type="entry name" value="GH79_Enzymes"/>
</dbReference>
<keyword evidence="1" id="KW-0732">Signal</keyword>
<keyword evidence="2" id="KW-0378">Hydrolase</keyword>
<gene>
    <name evidence="2" type="ORF">AOQ84DRAFT_289817</name>
</gene>
<feature type="chain" id="PRO_5034746813" evidence="1">
    <location>
        <begin position="17"/>
        <end position="247"/>
    </location>
</feature>
<evidence type="ECO:0000313" key="2">
    <source>
        <dbReference type="EMBL" id="OCL10161.1"/>
    </source>
</evidence>
<dbReference type="PANTHER" id="PTHR36183:SF2">
    <property type="entry name" value="BETA-GLUCURONIDASE C-TERMINAL DOMAIN-CONTAINING PROTEIN"/>
    <property type="match status" value="1"/>
</dbReference>
<keyword evidence="3" id="KW-1185">Reference proteome</keyword>
<dbReference type="EMBL" id="KV749299">
    <property type="protein sequence ID" value="OCL10161.1"/>
    <property type="molecule type" value="Genomic_DNA"/>
</dbReference>
<proteinExistence type="predicted"/>
<reference evidence="2 3" key="1">
    <citation type="journal article" date="2016" name="Nat. Commun.">
        <title>Ectomycorrhizal ecology is imprinted in the genome of the dominant symbiotic fungus Cenococcum geophilum.</title>
        <authorList>
            <consortium name="DOE Joint Genome Institute"/>
            <person name="Peter M."/>
            <person name="Kohler A."/>
            <person name="Ohm R.A."/>
            <person name="Kuo A."/>
            <person name="Krutzmann J."/>
            <person name="Morin E."/>
            <person name="Arend M."/>
            <person name="Barry K.W."/>
            <person name="Binder M."/>
            <person name="Choi C."/>
            <person name="Clum A."/>
            <person name="Copeland A."/>
            <person name="Grisel N."/>
            <person name="Haridas S."/>
            <person name="Kipfer T."/>
            <person name="LaButti K."/>
            <person name="Lindquist E."/>
            <person name="Lipzen A."/>
            <person name="Maire R."/>
            <person name="Meier B."/>
            <person name="Mihaltcheva S."/>
            <person name="Molinier V."/>
            <person name="Murat C."/>
            <person name="Poggeler S."/>
            <person name="Quandt C.A."/>
            <person name="Sperisen C."/>
            <person name="Tritt A."/>
            <person name="Tisserant E."/>
            <person name="Crous P.W."/>
            <person name="Henrissat B."/>
            <person name="Nehls U."/>
            <person name="Egli S."/>
            <person name="Spatafora J.W."/>
            <person name="Grigoriev I.V."/>
            <person name="Martin F.M."/>
        </authorList>
    </citation>
    <scope>NUCLEOTIDE SEQUENCE [LARGE SCALE GENOMIC DNA]</scope>
    <source>
        <strain evidence="2 3">CBS 207.34</strain>
    </source>
</reference>
<dbReference type="GO" id="GO:0016787">
    <property type="term" value="F:hydrolase activity"/>
    <property type="evidence" value="ECO:0007669"/>
    <property type="project" value="UniProtKB-KW"/>
</dbReference>
<evidence type="ECO:0000256" key="1">
    <source>
        <dbReference type="SAM" id="SignalP"/>
    </source>
</evidence>